<sequence length="71" mass="7935">MTTSLEADVLAILRPGGMLTADTIALNLNAPKWRVVRVLHALRDNGDAFQNRRAEWQITAGQRRPARQGVR</sequence>
<comment type="caution">
    <text evidence="1">The sequence shown here is derived from an EMBL/GenBank/DDBJ whole genome shotgun (WGS) entry which is preliminary data.</text>
</comment>
<evidence type="ECO:0000313" key="1">
    <source>
        <dbReference type="EMBL" id="MFC4375735.1"/>
    </source>
</evidence>
<dbReference type="InterPro" id="IPR036388">
    <property type="entry name" value="WH-like_DNA-bd_sf"/>
</dbReference>
<dbReference type="SUPFAM" id="SSF46785">
    <property type="entry name" value="Winged helix' DNA-binding domain"/>
    <property type="match status" value="1"/>
</dbReference>
<gene>
    <name evidence="1" type="ORF">ACFO5K_16665</name>
</gene>
<organism evidence="1 2">
    <name type="scientific">Nocardia halotolerans</name>
    <dbReference type="NCBI Taxonomy" id="1755878"/>
    <lineage>
        <taxon>Bacteria</taxon>
        <taxon>Bacillati</taxon>
        <taxon>Actinomycetota</taxon>
        <taxon>Actinomycetes</taxon>
        <taxon>Mycobacteriales</taxon>
        <taxon>Nocardiaceae</taxon>
        <taxon>Nocardia</taxon>
    </lineage>
</organism>
<dbReference type="RefSeq" id="WP_378562921.1">
    <property type="nucleotide sequence ID" value="NZ_JBHSDL010000014.1"/>
</dbReference>
<dbReference type="InterPro" id="IPR036390">
    <property type="entry name" value="WH_DNA-bd_sf"/>
</dbReference>
<evidence type="ECO:0000313" key="2">
    <source>
        <dbReference type="Proteomes" id="UP001595844"/>
    </source>
</evidence>
<accession>A0ABV8VI64</accession>
<proteinExistence type="predicted"/>
<dbReference type="Proteomes" id="UP001595844">
    <property type="component" value="Unassembled WGS sequence"/>
</dbReference>
<reference evidence="2" key="1">
    <citation type="journal article" date="2019" name="Int. J. Syst. Evol. Microbiol.">
        <title>The Global Catalogue of Microorganisms (GCM) 10K type strain sequencing project: providing services to taxonomists for standard genome sequencing and annotation.</title>
        <authorList>
            <consortium name="The Broad Institute Genomics Platform"/>
            <consortium name="The Broad Institute Genome Sequencing Center for Infectious Disease"/>
            <person name="Wu L."/>
            <person name="Ma J."/>
        </authorList>
    </citation>
    <scope>NUCLEOTIDE SEQUENCE [LARGE SCALE GENOMIC DNA]</scope>
    <source>
        <strain evidence="2">IBRC-M 10490</strain>
    </source>
</reference>
<protein>
    <submittedName>
        <fullName evidence="1">Uncharacterized protein</fullName>
    </submittedName>
</protein>
<name>A0ABV8VI64_9NOCA</name>
<keyword evidence="2" id="KW-1185">Reference proteome</keyword>
<dbReference type="EMBL" id="JBHSDL010000014">
    <property type="protein sequence ID" value="MFC4375735.1"/>
    <property type="molecule type" value="Genomic_DNA"/>
</dbReference>
<dbReference type="Gene3D" id="1.10.10.10">
    <property type="entry name" value="Winged helix-like DNA-binding domain superfamily/Winged helix DNA-binding domain"/>
    <property type="match status" value="1"/>
</dbReference>